<comment type="subcellular location">
    <subcellularLocation>
        <location evidence="15">Thylakoid</location>
    </subcellularLocation>
</comment>
<dbReference type="PROSITE" id="PS51352">
    <property type="entry name" value="THIOREDOXIN_2"/>
    <property type="match status" value="1"/>
</dbReference>
<dbReference type="Proteomes" id="UP000184516">
    <property type="component" value="Unassembled WGS sequence"/>
</dbReference>
<evidence type="ECO:0000256" key="6">
    <source>
        <dbReference type="ARBA" id="ARBA00022946"/>
    </source>
</evidence>
<evidence type="ECO:0000256" key="7">
    <source>
        <dbReference type="ARBA" id="ARBA00023002"/>
    </source>
</evidence>
<dbReference type="GO" id="GO:0009579">
    <property type="term" value="C:thylakoid"/>
    <property type="evidence" value="ECO:0007669"/>
    <property type="project" value="UniProtKB-SubCell"/>
</dbReference>
<dbReference type="FunFam" id="3.40.30.10:FF:000122">
    <property type="entry name" value="Peroxiredoxin Q chloroplastic"/>
    <property type="match status" value="1"/>
</dbReference>
<comment type="function">
    <text evidence="1">Thiol-specific peroxidase that catalyzes the reduction of hydrogen peroxide and organic hydroperoxides to water and alcohols, respectively. Plays a role in cell protection against oxidative stress by detoxifying peroxides and as sensor of hydrogen peroxide-mediated signaling events.</text>
</comment>
<dbReference type="SUPFAM" id="SSF52833">
    <property type="entry name" value="Thioredoxin-like"/>
    <property type="match status" value="1"/>
</dbReference>
<protein>
    <recommendedName>
        <fullName evidence="3">thioredoxin-dependent peroxiredoxin</fullName>
        <ecNumber evidence="3">1.11.1.24</ecNumber>
    </recommendedName>
    <alternativeName>
        <fullName evidence="11">Thioredoxin peroxidase</fullName>
    </alternativeName>
    <alternativeName>
        <fullName evidence="13">Thioredoxin-dependent peroxiredoxin Bcp</fullName>
    </alternativeName>
</protein>
<evidence type="ECO:0000256" key="4">
    <source>
        <dbReference type="ARBA" id="ARBA00022559"/>
    </source>
</evidence>
<keyword evidence="6" id="KW-0809">Transit peptide</keyword>
<dbReference type="EC" id="1.11.1.24" evidence="3"/>
<evidence type="ECO:0000313" key="18">
    <source>
        <dbReference type="EMBL" id="SHG46722.1"/>
    </source>
</evidence>
<feature type="active site" description="Cysteine sulfenic acid (-SOH) intermediate; for peroxidase activity" evidence="16">
    <location>
        <position position="46"/>
    </location>
</feature>
<dbReference type="InterPro" id="IPR013766">
    <property type="entry name" value="Thioredoxin_domain"/>
</dbReference>
<dbReference type="Pfam" id="PF00578">
    <property type="entry name" value="AhpC-TSA"/>
    <property type="match status" value="1"/>
</dbReference>
<dbReference type="GO" id="GO:0034599">
    <property type="term" value="P:cellular response to oxidative stress"/>
    <property type="evidence" value="ECO:0007669"/>
    <property type="project" value="TreeGrafter"/>
</dbReference>
<evidence type="ECO:0000256" key="1">
    <source>
        <dbReference type="ARBA" id="ARBA00003330"/>
    </source>
</evidence>
<keyword evidence="7" id="KW-0560">Oxidoreductase</keyword>
<comment type="similarity">
    <text evidence="12">Belongs to the peroxiredoxin family. BCP/PrxQ subfamily.</text>
</comment>
<dbReference type="PANTHER" id="PTHR42801">
    <property type="entry name" value="THIOREDOXIN-DEPENDENT PEROXIDE REDUCTASE"/>
    <property type="match status" value="1"/>
</dbReference>
<dbReference type="EMBL" id="FQWB01000004">
    <property type="protein sequence ID" value="SHG46722.1"/>
    <property type="molecule type" value="Genomic_DNA"/>
</dbReference>
<evidence type="ECO:0000256" key="3">
    <source>
        <dbReference type="ARBA" id="ARBA00013017"/>
    </source>
</evidence>
<evidence type="ECO:0000256" key="8">
    <source>
        <dbReference type="ARBA" id="ARBA00023078"/>
    </source>
</evidence>
<evidence type="ECO:0000256" key="13">
    <source>
        <dbReference type="ARBA" id="ARBA00042639"/>
    </source>
</evidence>
<dbReference type="InterPro" id="IPR000866">
    <property type="entry name" value="AhpC/TSA"/>
</dbReference>
<accession>A0A1M5K1G1</accession>
<keyword evidence="19" id="KW-1185">Reference proteome</keyword>
<dbReference type="RefSeq" id="WP_073370475.1">
    <property type="nucleotide sequence ID" value="NZ_FQWB01000004.1"/>
</dbReference>
<dbReference type="GO" id="GO:0045454">
    <property type="term" value="P:cell redox homeostasis"/>
    <property type="evidence" value="ECO:0007669"/>
    <property type="project" value="TreeGrafter"/>
</dbReference>
<evidence type="ECO:0000256" key="16">
    <source>
        <dbReference type="PIRSR" id="PIRSR000239-1"/>
    </source>
</evidence>
<evidence type="ECO:0000256" key="15">
    <source>
        <dbReference type="ARBA" id="ARBA00060385"/>
    </source>
</evidence>
<evidence type="ECO:0000259" key="17">
    <source>
        <dbReference type="PROSITE" id="PS51352"/>
    </source>
</evidence>
<dbReference type="CDD" id="cd03017">
    <property type="entry name" value="PRX_BCP"/>
    <property type="match status" value="1"/>
</dbReference>
<keyword evidence="8" id="KW-0793">Thylakoid</keyword>
<evidence type="ECO:0000256" key="5">
    <source>
        <dbReference type="ARBA" id="ARBA00022862"/>
    </source>
</evidence>
<evidence type="ECO:0000256" key="14">
    <source>
        <dbReference type="ARBA" id="ARBA00049091"/>
    </source>
</evidence>
<comment type="subunit">
    <text evidence="2">Monomer.</text>
</comment>
<dbReference type="GO" id="GO:0008379">
    <property type="term" value="F:thioredoxin peroxidase activity"/>
    <property type="evidence" value="ECO:0007669"/>
    <property type="project" value="TreeGrafter"/>
</dbReference>
<proteinExistence type="inferred from homology"/>
<feature type="domain" description="Thioredoxin" evidence="17">
    <location>
        <begin position="3"/>
        <end position="152"/>
    </location>
</feature>
<evidence type="ECO:0000313" key="19">
    <source>
        <dbReference type="Proteomes" id="UP000184516"/>
    </source>
</evidence>
<dbReference type="AlphaFoldDB" id="A0A1M5K1G1"/>
<evidence type="ECO:0000256" key="12">
    <source>
        <dbReference type="ARBA" id="ARBA00038489"/>
    </source>
</evidence>
<keyword evidence="4" id="KW-0575">Peroxidase</keyword>
<reference evidence="19" key="1">
    <citation type="submission" date="2016-11" db="EMBL/GenBank/DDBJ databases">
        <authorList>
            <person name="Varghese N."/>
            <person name="Submissions S."/>
        </authorList>
    </citation>
    <scope>NUCLEOTIDE SEQUENCE [LARGE SCALE GENOMIC DNA]</scope>
    <source>
        <strain evidence="19">DSM 19978</strain>
    </source>
</reference>
<dbReference type="OrthoDB" id="9812811at2"/>
<keyword evidence="9" id="KW-1015">Disulfide bond</keyword>
<evidence type="ECO:0000256" key="11">
    <source>
        <dbReference type="ARBA" id="ARBA00032824"/>
    </source>
</evidence>
<keyword evidence="10" id="KW-0676">Redox-active center</keyword>
<name>A0A1M5K1G1_9FLAO</name>
<dbReference type="PIRSF" id="PIRSF000239">
    <property type="entry name" value="AHPC"/>
    <property type="match status" value="1"/>
</dbReference>
<evidence type="ECO:0000256" key="2">
    <source>
        <dbReference type="ARBA" id="ARBA00011245"/>
    </source>
</evidence>
<dbReference type="InterPro" id="IPR050924">
    <property type="entry name" value="Peroxiredoxin_BCP/PrxQ"/>
</dbReference>
<evidence type="ECO:0000256" key="10">
    <source>
        <dbReference type="ARBA" id="ARBA00023284"/>
    </source>
</evidence>
<dbReference type="STRING" id="468056.SAMN05443549_104153"/>
<organism evidence="18 19">
    <name type="scientific">Flavobacterium fluvii</name>
    <dbReference type="NCBI Taxonomy" id="468056"/>
    <lineage>
        <taxon>Bacteria</taxon>
        <taxon>Pseudomonadati</taxon>
        <taxon>Bacteroidota</taxon>
        <taxon>Flavobacteriia</taxon>
        <taxon>Flavobacteriales</taxon>
        <taxon>Flavobacteriaceae</taxon>
        <taxon>Flavobacterium</taxon>
    </lineage>
</organism>
<dbReference type="InterPro" id="IPR036249">
    <property type="entry name" value="Thioredoxin-like_sf"/>
</dbReference>
<dbReference type="Gene3D" id="3.40.30.10">
    <property type="entry name" value="Glutaredoxin"/>
    <property type="match status" value="1"/>
</dbReference>
<dbReference type="InterPro" id="IPR024706">
    <property type="entry name" value="Peroxiredoxin_AhpC-typ"/>
</dbReference>
<sequence>MALQLGDKIPDFSAKDSNGNDFDSASIVGKKAVVIYFYPKDNTPGCTAQACSFRDQYEDFKDLGAEVIGISSDSITSHEKFVQQYKLPFILLSDNDKKIKKLFGVKPDLLGLIPGRVTYVADKNGIIQLIFDSMNATNHIPKALETIKKMMSQNPK</sequence>
<comment type="catalytic activity">
    <reaction evidence="14">
        <text>a hydroperoxide + [thioredoxin]-dithiol = an alcohol + [thioredoxin]-disulfide + H2O</text>
        <dbReference type="Rhea" id="RHEA:62620"/>
        <dbReference type="Rhea" id="RHEA-COMP:10698"/>
        <dbReference type="Rhea" id="RHEA-COMP:10700"/>
        <dbReference type="ChEBI" id="CHEBI:15377"/>
        <dbReference type="ChEBI" id="CHEBI:29950"/>
        <dbReference type="ChEBI" id="CHEBI:30879"/>
        <dbReference type="ChEBI" id="CHEBI:35924"/>
        <dbReference type="ChEBI" id="CHEBI:50058"/>
        <dbReference type="EC" id="1.11.1.24"/>
    </reaction>
</comment>
<gene>
    <name evidence="18" type="ORF">SAMN05443549_104153</name>
</gene>
<keyword evidence="5" id="KW-0049">Antioxidant</keyword>
<dbReference type="GO" id="GO:0005737">
    <property type="term" value="C:cytoplasm"/>
    <property type="evidence" value="ECO:0007669"/>
    <property type="project" value="TreeGrafter"/>
</dbReference>
<dbReference type="PANTHER" id="PTHR42801:SF4">
    <property type="entry name" value="AHPC_TSA FAMILY PROTEIN"/>
    <property type="match status" value="1"/>
</dbReference>
<evidence type="ECO:0000256" key="9">
    <source>
        <dbReference type="ARBA" id="ARBA00023157"/>
    </source>
</evidence>